<evidence type="ECO:0000256" key="5">
    <source>
        <dbReference type="SAM" id="Phobius"/>
    </source>
</evidence>
<evidence type="ECO:0000256" key="4">
    <source>
        <dbReference type="ARBA" id="ARBA00022777"/>
    </source>
</evidence>
<evidence type="ECO:0000256" key="2">
    <source>
        <dbReference type="ARBA" id="ARBA00022553"/>
    </source>
</evidence>
<evidence type="ECO:0000313" key="8">
    <source>
        <dbReference type="Proteomes" id="UP000095621"/>
    </source>
</evidence>
<evidence type="ECO:0000259" key="6">
    <source>
        <dbReference type="PROSITE" id="PS50885"/>
    </source>
</evidence>
<dbReference type="InterPro" id="IPR003594">
    <property type="entry name" value="HATPase_dom"/>
</dbReference>
<evidence type="ECO:0000256" key="3">
    <source>
        <dbReference type="ARBA" id="ARBA00022679"/>
    </source>
</evidence>
<feature type="domain" description="HAMP" evidence="6">
    <location>
        <begin position="313"/>
        <end position="365"/>
    </location>
</feature>
<dbReference type="OrthoDB" id="9809348at2"/>
<keyword evidence="5" id="KW-1133">Transmembrane helix</keyword>
<dbReference type="GO" id="GO:0000155">
    <property type="term" value="F:phosphorelay sensor kinase activity"/>
    <property type="evidence" value="ECO:0007669"/>
    <property type="project" value="InterPro"/>
</dbReference>
<dbReference type="Proteomes" id="UP000095621">
    <property type="component" value="Unassembled WGS sequence"/>
</dbReference>
<sequence>MKKIKQKINDIRLQNKLVIIYVVTGLIPLIVLFVFAYCQMRNILMDRDLKSIKGAIEQSVTTVDGQIEVYDNLSNYITFNDTLSGVLSYDYKSTYEMYNQIVTTFDPMLSSLKYFHNDINRVTIYVDKAIKHDTTIAPIEEIKDRPFYNSAAESTKIQWFVDEDSRTLVSARKMSTLDQLGILGIMYIDVDYDSMMSSFTGGLEQNCGMVVLDADGKVICSSDTFENNNTRYRLNSKKLLSLIDGAEWDNDTCGNTEGYSVVKKESSVTGWTVYVYEPRKLVLRSANSMITMIVVAFVVAVAGAAAASIFTTGFITRRINKLKNSMAKVENGDFDAVINTQDKDEIGDLIHSFNSMTTQIKNLITQVYEGRISQKESEMRALRAQINPHFLYNSLSLINWKAIEYEQEDISEITLALSNYYRTSLNKGKNILSFEQELSNMQSYLKIQQIMHDNSFDVVINVSEEVMPCESLNLILQPLVENAIDHGIDLLTDRKGVITVEARMQTDEEGKKLVCVTVSDNGVGMDKETAQNFLTVQSKGYGARNVNDRIRLYYGESYHLEVQSIPDEGTTITIKFPAKPYNTKN</sequence>
<dbReference type="EC" id="2.7.13.3" evidence="7"/>
<dbReference type="SUPFAM" id="SSF158472">
    <property type="entry name" value="HAMP domain-like"/>
    <property type="match status" value="1"/>
</dbReference>
<keyword evidence="5" id="KW-0472">Membrane</keyword>
<dbReference type="PROSITE" id="PS50885">
    <property type="entry name" value="HAMP"/>
    <property type="match status" value="1"/>
</dbReference>
<protein>
    <submittedName>
        <fullName evidence="7">Probable sensor-like histidine kinase YehU</fullName>
        <ecNumber evidence="7">2.7.13.3</ecNumber>
    </submittedName>
</protein>
<feature type="transmembrane region" description="Helical" evidence="5">
    <location>
        <begin position="18"/>
        <end position="37"/>
    </location>
</feature>
<dbReference type="InterPro" id="IPR050640">
    <property type="entry name" value="Bact_2-comp_sensor_kinase"/>
</dbReference>
<proteinExistence type="predicted"/>
<dbReference type="PANTHER" id="PTHR34220:SF7">
    <property type="entry name" value="SENSOR HISTIDINE KINASE YPDA"/>
    <property type="match status" value="1"/>
</dbReference>
<feature type="transmembrane region" description="Helical" evidence="5">
    <location>
        <begin position="289"/>
        <end position="316"/>
    </location>
</feature>
<dbReference type="Pfam" id="PF06580">
    <property type="entry name" value="His_kinase"/>
    <property type="match status" value="1"/>
</dbReference>
<keyword evidence="5" id="KW-0812">Transmembrane</keyword>
<dbReference type="GO" id="GO:0016020">
    <property type="term" value="C:membrane"/>
    <property type="evidence" value="ECO:0007669"/>
    <property type="project" value="UniProtKB-SubCell"/>
</dbReference>
<comment type="subcellular location">
    <subcellularLocation>
        <location evidence="1">Membrane</location>
    </subcellularLocation>
</comment>
<dbReference type="Pfam" id="PF02518">
    <property type="entry name" value="HATPase_c"/>
    <property type="match status" value="1"/>
</dbReference>
<dbReference type="InterPro" id="IPR003660">
    <property type="entry name" value="HAMP_dom"/>
</dbReference>
<dbReference type="SMART" id="SM00387">
    <property type="entry name" value="HATPase_c"/>
    <property type="match status" value="1"/>
</dbReference>
<dbReference type="Gene3D" id="6.10.340.10">
    <property type="match status" value="1"/>
</dbReference>
<name>A0A174Z579_9FIRM</name>
<dbReference type="SUPFAM" id="SSF55874">
    <property type="entry name" value="ATPase domain of HSP90 chaperone/DNA topoisomerase II/histidine kinase"/>
    <property type="match status" value="1"/>
</dbReference>
<dbReference type="AlphaFoldDB" id="A0A174Z579"/>
<evidence type="ECO:0000313" key="7">
    <source>
        <dbReference type="EMBL" id="CUQ78080.1"/>
    </source>
</evidence>
<gene>
    <name evidence="7" type="primary">yehU</name>
    <name evidence="7" type="ORF">ERS852490_01899</name>
</gene>
<dbReference type="InterPro" id="IPR010559">
    <property type="entry name" value="Sig_transdc_His_kin_internal"/>
</dbReference>
<dbReference type="CDD" id="cd06225">
    <property type="entry name" value="HAMP"/>
    <property type="match status" value="1"/>
</dbReference>
<organism evidence="7 8">
    <name type="scientific">Lachnospira eligens</name>
    <dbReference type="NCBI Taxonomy" id="39485"/>
    <lineage>
        <taxon>Bacteria</taxon>
        <taxon>Bacillati</taxon>
        <taxon>Bacillota</taxon>
        <taxon>Clostridia</taxon>
        <taxon>Lachnospirales</taxon>
        <taxon>Lachnospiraceae</taxon>
        <taxon>Lachnospira</taxon>
    </lineage>
</organism>
<dbReference type="InterPro" id="IPR036890">
    <property type="entry name" value="HATPase_C_sf"/>
</dbReference>
<dbReference type="SMART" id="SM00304">
    <property type="entry name" value="HAMP"/>
    <property type="match status" value="1"/>
</dbReference>
<dbReference type="Pfam" id="PF00672">
    <property type="entry name" value="HAMP"/>
    <property type="match status" value="1"/>
</dbReference>
<keyword evidence="4 7" id="KW-0418">Kinase</keyword>
<dbReference type="RefSeq" id="WP_055215876.1">
    <property type="nucleotide sequence ID" value="NZ_CZBU01000004.1"/>
</dbReference>
<dbReference type="PANTHER" id="PTHR34220">
    <property type="entry name" value="SENSOR HISTIDINE KINASE YPDA"/>
    <property type="match status" value="1"/>
</dbReference>
<keyword evidence="3 7" id="KW-0808">Transferase</keyword>
<keyword evidence="2" id="KW-0597">Phosphoprotein</keyword>
<dbReference type="EMBL" id="CZBU01000004">
    <property type="protein sequence ID" value="CUQ78080.1"/>
    <property type="molecule type" value="Genomic_DNA"/>
</dbReference>
<evidence type="ECO:0000256" key="1">
    <source>
        <dbReference type="ARBA" id="ARBA00004370"/>
    </source>
</evidence>
<reference evidence="7 8" key="1">
    <citation type="submission" date="2015-09" db="EMBL/GenBank/DDBJ databases">
        <authorList>
            <consortium name="Pathogen Informatics"/>
        </authorList>
    </citation>
    <scope>NUCLEOTIDE SEQUENCE [LARGE SCALE GENOMIC DNA]</scope>
    <source>
        <strain evidence="7 8">2789STDY5834875</strain>
    </source>
</reference>
<accession>A0A174Z579</accession>
<dbReference type="Gene3D" id="3.30.565.10">
    <property type="entry name" value="Histidine kinase-like ATPase, C-terminal domain"/>
    <property type="match status" value="1"/>
</dbReference>